<evidence type="ECO:0000259" key="26">
    <source>
        <dbReference type="PROSITE" id="PS51134"/>
    </source>
</evidence>
<dbReference type="SMART" id="SM00320">
    <property type="entry name" value="WD40"/>
    <property type="match status" value="5"/>
</dbReference>
<dbReference type="PROSITE" id="PS50082">
    <property type="entry name" value="WD_REPEATS_2"/>
    <property type="match status" value="3"/>
</dbReference>
<dbReference type="Gene3D" id="2.20.25.10">
    <property type="match status" value="1"/>
</dbReference>
<feature type="repeat" description="WD" evidence="21">
    <location>
        <begin position="1278"/>
        <end position="1310"/>
    </location>
</feature>
<feature type="region of interest" description="Disordered" evidence="23">
    <location>
        <begin position="62"/>
        <end position="83"/>
    </location>
</feature>
<dbReference type="InterPro" id="IPR013150">
    <property type="entry name" value="TFIIB_cyclin"/>
</dbReference>
<dbReference type="InterPro" id="IPR000812">
    <property type="entry name" value="TFIIB"/>
</dbReference>
<keyword evidence="21" id="KW-0853">WD repeat</keyword>
<dbReference type="PROSITE" id="PS50294">
    <property type="entry name" value="WD_REPEATS_REGION"/>
    <property type="match status" value="1"/>
</dbReference>
<feature type="transmembrane region" description="Helical" evidence="24">
    <location>
        <begin position="600"/>
        <end position="628"/>
    </location>
</feature>
<dbReference type="GO" id="GO:0006897">
    <property type="term" value="P:endocytosis"/>
    <property type="evidence" value="ECO:0007669"/>
    <property type="project" value="TreeGrafter"/>
</dbReference>
<keyword evidence="8" id="KW-0479">Metal-binding</keyword>
<feature type="transmembrane region" description="Helical" evidence="24">
    <location>
        <begin position="509"/>
        <end position="542"/>
    </location>
</feature>
<dbReference type="FunFam" id="2.130.10.10:FF:000132">
    <property type="entry name" value="DDB1- and CUL4-associated factor 13"/>
    <property type="match status" value="1"/>
</dbReference>
<comment type="function">
    <text evidence="20">Escort protein required for cholesterol as well as lipid homeostasis. Regulates export of the SCAP-SREBP complex from the endoplasmic reticulum to the Golgi upon low cholesterol, thereby regulating the processing of sterol regulatory element-binding proteins (SREBPs) SREBF1/SREBP1 and SREBF2/SREBP2. At high sterol concentrations, formation of a ternary complex with INSIG (INSIG1 or INSIG2) leads to mask the ER export signal in SCAP, promoting retention of the complex in the endoplasmic reticulum. Low sterol concentrations trigger release of INSIG, a conformational change in the SSD domain of SCAP, unmasking of the ER export signal, promoting recruitment into COPII-coated vesicles and transport of the SCAP-SREBP to the Golgi: in the Golgi, SREBPs are then processed, releasing the transcription factor fragment of SREBPs from the membrane, its import into the nucleus and up-regulation of LDLR, INSIG1 and the mevalonate pathway. Binds cholesterol via its SSD domain.</text>
</comment>
<evidence type="ECO:0000256" key="6">
    <source>
        <dbReference type="ARBA" id="ARBA00022548"/>
    </source>
</evidence>
<evidence type="ECO:0000256" key="20">
    <source>
        <dbReference type="ARBA" id="ARBA00045958"/>
    </source>
</evidence>
<comment type="similarity">
    <text evidence="4">Belongs to the TFIIB family.</text>
</comment>
<evidence type="ECO:0000256" key="7">
    <source>
        <dbReference type="ARBA" id="ARBA00022692"/>
    </source>
</evidence>
<evidence type="ECO:0000256" key="1">
    <source>
        <dbReference type="ARBA" id="ARBA00004557"/>
    </source>
</evidence>
<dbReference type="GO" id="GO:0012507">
    <property type="term" value="C:ER to Golgi transport vesicle membrane"/>
    <property type="evidence" value="ECO:0007669"/>
    <property type="project" value="UniProtKB-SubCell"/>
</dbReference>
<dbReference type="InterPro" id="IPR051697">
    <property type="entry name" value="Patched_domain-protein"/>
</dbReference>
<proteinExistence type="inferred from homology"/>
<keyword evidence="16" id="KW-0753">Steroid metabolism</keyword>
<evidence type="ECO:0000256" key="11">
    <source>
        <dbReference type="ARBA" id="ARBA00022833"/>
    </source>
</evidence>
<evidence type="ECO:0000256" key="14">
    <source>
        <dbReference type="ARBA" id="ARBA00023136"/>
    </source>
</evidence>
<dbReference type="Pfam" id="PF00400">
    <property type="entry name" value="WD40"/>
    <property type="match status" value="3"/>
</dbReference>
<dbReference type="PRINTS" id="PR00685">
    <property type="entry name" value="TIFACTORIIB"/>
</dbReference>
<feature type="transmembrane region" description="Helical" evidence="24">
    <location>
        <begin position="928"/>
        <end position="947"/>
    </location>
</feature>
<feature type="domain" description="TFIIB-type" evidence="26">
    <location>
        <begin position="19"/>
        <end position="50"/>
    </location>
</feature>
<dbReference type="OrthoDB" id="6510177at2759"/>
<comment type="caution">
    <text evidence="27">The sequence shown here is derived from an EMBL/GenBank/DDBJ whole genome shotgun (WGS) entry which is preliminary data.</text>
</comment>
<dbReference type="InterPro" id="IPR036915">
    <property type="entry name" value="Cyclin-like_sf"/>
</dbReference>
<keyword evidence="7 24" id="KW-0812">Transmembrane</keyword>
<evidence type="ECO:0000259" key="25">
    <source>
        <dbReference type="PROSITE" id="PS50156"/>
    </source>
</evidence>
<dbReference type="EMBL" id="JYDH01000092">
    <property type="protein sequence ID" value="KRY32795.1"/>
    <property type="molecule type" value="Genomic_DNA"/>
</dbReference>
<dbReference type="SUPFAM" id="SSF57783">
    <property type="entry name" value="Zinc beta-ribbon"/>
    <property type="match status" value="1"/>
</dbReference>
<evidence type="ECO:0000256" key="18">
    <source>
        <dbReference type="ARBA" id="ARBA00023274"/>
    </source>
</evidence>
<dbReference type="Gene3D" id="1.20.1640.10">
    <property type="entry name" value="Multidrug efflux transporter AcrB transmembrane domain"/>
    <property type="match status" value="2"/>
</dbReference>
<dbReference type="Gene3D" id="1.10.472.10">
    <property type="entry name" value="Cyclin-like"/>
    <property type="match status" value="2"/>
</dbReference>
<dbReference type="Gene3D" id="2.130.10.10">
    <property type="entry name" value="YVTN repeat-like/Quinoprotein amine dehydrogenase"/>
    <property type="match status" value="2"/>
</dbReference>
<protein>
    <recommendedName>
        <fullName evidence="5">Transcription initiation factor IIB</fullName>
    </recommendedName>
    <alternativeName>
        <fullName evidence="19">General transcription factor TFIIB</fullName>
    </alternativeName>
</protein>
<dbReference type="GO" id="GO:0008203">
    <property type="term" value="P:cholesterol metabolic process"/>
    <property type="evidence" value="ECO:0007669"/>
    <property type="project" value="UniProtKB-KW"/>
</dbReference>
<evidence type="ECO:0000256" key="12">
    <source>
        <dbReference type="ARBA" id="ARBA00022989"/>
    </source>
</evidence>
<dbReference type="eggNOG" id="KOG1934">
    <property type="taxonomic scope" value="Eukaryota"/>
</dbReference>
<evidence type="ECO:0000256" key="4">
    <source>
        <dbReference type="ARBA" id="ARBA00010857"/>
    </source>
</evidence>
<evidence type="ECO:0000256" key="19">
    <source>
        <dbReference type="ARBA" id="ARBA00031706"/>
    </source>
</evidence>
<comment type="similarity">
    <text evidence="3">Belongs to the WD repeat DCAF13/WDSOF1 family.</text>
</comment>
<dbReference type="GO" id="GO:0008270">
    <property type="term" value="F:zinc ion binding"/>
    <property type="evidence" value="ECO:0007669"/>
    <property type="project" value="UniProtKB-KW"/>
</dbReference>
<feature type="repeat" description="WD" evidence="21">
    <location>
        <begin position="1105"/>
        <end position="1136"/>
    </location>
</feature>
<keyword evidence="17" id="KW-0325">Glycoprotein</keyword>
<dbReference type="Proteomes" id="UP000054776">
    <property type="component" value="Unassembled WGS sequence"/>
</dbReference>
<feature type="transmembrane region" description="Helical" evidence="24">
    <location>
        <begin position="1023"/>
        <end position="1044"/>
    </location>
</feature>
<dbReference type="CDD" id="cd20551">
    <property type="entry name" value="CYCLIN_TFIIB_rpt1"/>
    <property type="match status" value="1"/>
</dbReference>
<evidence type="ECO:0000256" key="24">
    <source>
        <dbReference type="SAM" id="Phobius"/>
    </source>
</evidence>
<evidence type="ECO:0000256" key="13">
    <source>
        <dbReference type="ARBA" id="ARBA00023015"/>
    </source>
</evidence>
<keyword evidence="28" id="KW-1185">Reference proteome</keyword>
<dbReference type="PANTHER" id="PTHR10796">
    <property type="entry name" value="PATCHED-RELATED"/>
    <property type="match status" value="1"/>
</dbReference>
<feature type="transmembrane region" description="Helical" evidence="24">
    <location>
        <begin position="953"/>
        <end position="973"/>
    </location>
</feature>
<dbReference type="PROSITE" id="PS00782">
    <property type="entry name" value="TFIIB"/>
    <property type="match status" value="2"/>
</dbReference>
<feature type="repeat" description="WD" evidence="21">
    <location>
        <begin position="1321"/>
        <end position="1353"/>
    </location>
</feature>
<dbReference type="SUPFAM" id="SSF50978">
    <property type="entry name" value="WD40 repeat-like"/>
    <property type="match status" value="1"/>
</dbReference>
<name>A0A0V1B727_TRISP</name>
<dbReference type="GO" id="GO:0005886">
    <property type="term" value="C:plasma membrane"/>
    <property type="evidence" value="ECO:0007669"/>
    <property type="project" value="TreeGrafter"/>
</dbReference>
<dbReference type="GO" id="GO:0018996">
    <property type="term" value="P:molting cycle, collagen and cuticulin-based cuticle"/>
    <property type="evidence" value="ECO:0007669"/>
    <property type="project" value="TreeGrafter"/>
</dbReference>
<evidence type="ECO:0000256" key="8">
    <source>
        <dbReference type="ARBA" id="ARBA00022723"/>
    </source>
</evidence>
<keyword evidence="12 24" id="KW-1133">Transmembrane helix</keyword>
<feature type="transmembrane region" description="Helical" evidence="24">
    <location>
        <begin position="574"/>
        <end position="594"/>
    </location>
</feature>
<comment type="subcellular location">
    <subcellularLocation>
        <location evidence="1">Cytoplasmic vesicle</location>
        <location evidence="1">COPII-coated vesicle membrane</location>
        <topology evidence="1">Multi-pass membrane protein</topology>
    </subcellularLocation>
</comment>
<dbReference type="InterPro" id="IPR036322">
    <property type="entry name" value="WD40_repeat_dom_sf"/>
</dbReference>
<dbReference type="InterPro" id="IPR000731">
    <property type="entry name" value="SSD"/>
</dbReference>
<dbReference type="InterPro" id="IPR013137">
    <property type="entry name" value="Znf_TFIIB"/>
</dbReference>
<dbReference type="InterPro" id="IPR007287">
    <property type="entry name" value="Sof1"/>
</dbReference>
<dbReference type="FunFam" id="2.20.25.10:FF:000037">
    <property type="entry name" value="Transcription initiation factor IIB"/>
    <property type="match status" value="1"/>
</dbReference>
<keyword evidence="10 22" id="KW-0863">Zinc-finger</keyword>
<gene>
    <name evidence="27" type="primary">Dcaf13</name>
    <name evidence="27" type="ORF">T01_12881</name>
</gene>
<dbReference type="PROSITE" id="PS50156">
    <property type="entry name" value="SSD"/>
    <property type="match status" value="1"/>
</dbReference>
<evidence type="ECO:0000256" key="22">
    <source>
        <dbReference type="PROSITE-ProRule" id="PRU00469"/>
    </source>
</evidence>
<evidence type="ECO:0000256" key="17">
    <source>
        <dbReference type="ARBA" id="ARBA00023180"/>
    </source>
</evidence>
<feature type="region of interest" description="Disordered" evidence="23">
    <location>
        <begin position="1408"/>
        <end position="1445"/>
    </location>
</feature>
<evidence type="ECO:0000256" key="21">
    <source>
        <dbReference type="PROSITE-ProRule" id="PRU00221"/>
    </source>
</evidence>
<dbReference type="InterPro" id="IPR001680">
    <property type="entry name" value="WD40_rpt"/>
</dbReference>
<dbReference type="eggNOG" id="KOG0268">
    <property type="taxonomic scope" value="Eukaryota"/>
</dbReference>
<keyword evidence="13" id="KW-0805">Transcription regulation</keyword>
<evidence type="ECO:0000256" key="2">
    <source>
        <dbReference type="ARBA" id="ARBA00005585"/>
    </source>
</evidence>
<comment type="similarity">
    <text evidence="2">Belongs to the patched family.</text>
</comment>
<dbReference type="SUPFAM" id="SSF82866">
    <property type="entry name" value="Multidrug efflux transporter AcrB transmembrane domain"/>
    <property type="match status" value="2"/>
</dbReference>
<evidence type="ECO:0000256" key="23">
    <source>
        <dbReference type="SAM" id="MobiDB-lite"/>
    </source>
</evidence>
<dbReference type="InterPro" id="IPR015943">
    <property type="entry name" value="WD40/YVTN_repeat-like_dom_sf"/>
</dbReference>
<keyword evidence="16" id="KW-1207">Sterol metabolism</keyword>
<dbReference type="InterPro" id="IPR023486">
    <property type="entry name" value="TFIIB_CS"/>
</dbReference>
<evidence type="ECO:0000256" key="15">
    <source>
        <dbReference type="ARBA" id="ARBA00023163"/>
    </source>
</evidence>
<keyword evidence="18" id="KW-0687">Ribonucleoprotein</keyword>
<dbReference type="PANTHER" id="PTHR10796:SF92">
    <property type="entry name" value="PATCHED-RELATED, ISOFORM A"/>
    <property type="match status" value="1"/>
</dbReference>
<feature type="transmembrane region" description="Helical" evidence="24">
    <location>
        <begin position="473"/>
        <end position="493"/>
    </location>
</feature>
<dbReference type="Pfam" id="PF00382">
    <property type="entry name" value="TFIIB"/>
    <property type="match status" value="2"/>
</dbReference>
<evidence type="ECO:0000256" key="16">
    <source>
        <dbReference type="ARBA" id="ARBA00023166"/>
    </source>
</evidence>
<feature type="domain" description="SSD" evidence="25">
    <location>
        <begin position="479"/>
        <end position="628"/>
    </location>
</feature>
<dbReference type="Pfam" id="PF02460">
    <property type="entry name" value="Patched"/>
    <property type="match status" value="1"/>
</dbReference>
<accession>A0A0V1B727</accession>
<sequence length="1445" mass="162989">LVYSQLTKFWLYTYCLKMSNVSCPAHPDAELIEDHRAGDMICMECGLVVGDRIVDVSSEWRSFSSDSNSKDPSRVGSPENNLMSGGGLATSIAGGGSDESRSLSNLQKRQADQANLLFKQVQETKALKGKNNDAVASACLYIACRKDGVPRTFKEICAVSKLSKKESRFCGNLNLPQYVQTAATHIARAAVENDLVSGRSPVSIAAAAIYMASQASLEKRCAKGAVDEWKICVKMSPSDLSMLERNLMVNRICRPTYVMCWLSDDGSVQKYCRLKTFERYTIYIYVSMYPSRSVIDLRQCQVIVSARDHGNVLRPALSKAVLRLNDFIVNDIVIENDGITYGYKDLCLNTNNFCYTNPQVAIISQMFAEPNPYGNLSYPTATFANSRIYLGLTLGGVELDPISGQIEQAKAWFLIYQLRFDGEFDNWLSSKWELEFERALLHYKDEMLQLTVFHSQTLDLELSKNSDYMMPKMSLMFMSLIIFATLCAVTFIWDQDGLPWVDWTRSTPLLAFAGIVGAGMGVASSIGLLSILGVSFCEVIAVRLDNTFLMTSSLFHTKRSAPVAERISEAMGDAAVSITITVLTDVLSFGVGYFTSFPAVQLFCTYTCVAMIVTFIYQLTFLLGLLVLHARNEARAKHCLMPVIKTYTVKETKSRNILVRLFCTGSSSSNVKESCSTTATNCDNGYIHRLSAEKPTGVGVGVEWDHCHGPVAEFKANAQEGTWISRGFRNYFAPFLMKPWTKAGIVLLYLIYLGTSIYGCIGLKEGLEPVNLLVSDSYAINFYRDLERYFWHIGVQVQASFNRPGNLSDPSNRLQIYNIVQEFANSPHGMGEEGLEFWLYEFQQFLPKYNGLHVDDLDERRFYENLEAFLQFTENRRFANDVLLDYDYDYDEESPPSPSVDNVQLQSLNRSSRSTILNSDYIEVLPNVLQEVYSGMACMVLIALLLIPQPLCSVWVTLMIASIDIGVVGYMTLWNLSMDCVSMITLIMSIGFSVDFSAHIAYAYTVSQDNAPLDRIRFALGSLAWPIIQGGLATILGVLVLSDVNSYMVKAFFKTVLLVILIGVVHGIVFLPVLLSITDFKIWRTLITPKIRLWNLASRKCITSIKAHTGFVRGMCVDPSGETFFSVGDDKSIKRWPFVIDDSKSPLEPISTFLSSDCILDVTHHWKENKIATCGNGVQVWEHTRASPIRIFEWGVDSVYKVRFNPIEVDLFAALSNDRSIMLYDCRAHDPLHKVVMKLKSNAISWNPMEAFVFTVANEDYNLYSFDLRKMSSPFIVHMDHISAVMDVDYSPTGREFVSGSYDKTIRIFNQGDGKSREIYHTKRMQRVMCVAWSLDNKYIVSGSDEMNLRVWKAKAWEKLGPMAVRERNSQKYAEKLKEKYKYFPEIKRIAQHRHVPKHVYNARAELNAMRKSQKRKEKNRRAHSKPGTVPFVAEKKKHVVGEED</sequence>
<feature type="compositionally biased region" description="Basic residues" evidence="23">
    <location>
        <begin position="1412"/>
        <end position="1425"/>
    </location>
</feature>
<keyword evidence="6" id="KW-0153">Cholesterol metabolism</keyword>
<feature type="transmembrane region" description="Helical" evidence="24">
    <location>
        <begin position="1056"/>
        <end position="1075"/>
    </location>
</feature>
<reference evidence="27 28" key="1">
    <citation type="submission" date="2015-01" db="EMBL/GenBank/DDBJ databases">
        <title>Evolution of Trichinella species and genotypes.</title>
        <authorList>
            <person name="Korhonen P.K."/>
            <person name="Edoardo P."/>
            <person name="Giuseppe L.R."/>
            <person name="Gasser R.B."/>
        </authorList>
    </citation>
    <scope>NUCLEOTIDE SEQUENCE [LARGE SCALE GENOMIC DNA]</scope>
    <source>
        <strain evidence="27">ISS3</strain>
    </source>
</reference>
<evidence type="ECO:0000313" key="27">
    <source>
        <dbReference type="EMBL" id="KRY32795.1"/>
    </source>
</evidence>
<feature type="non-terminal residue" evidence="27">
    <location>
        <position position="1"/>
    </location>
</feature>
<dbReference type="SUPFAM" id="SSF47954">
    <property type="entry name" value="Cyclin-like"/>
    <property type="match status" value="2"/>
</dbReference>
<dbReference type="PROSITE" id="PS51134">
    <property type="entry name" value="ZF_TFIIB"/>
    <property type="match status" value="1"/>
</dbReference>
<keyword evidence="14 24" id="KW-0472">Membrane</keyword>
<dbReference type="Pfam" id="PF08271">
    <property type="entry name" value="Zn_Ribbon_TF"/>
    <property type="match status" value="1"/>
</dbReference>
<evidence type="ECO:0000256" key="10">
    <source>
        <dbReference type="ARBA" id="ARBA00022771"/>
    </source>
</evidence>
<keyword evidence="15" id="KW-0804">Transcription</keyword>
<evidence type="ECO:0000313" key="28">
    <source>
        <dbReference type="Proteomes" id="UP000054776"/>
    </source>
</evidence>
<evidence type="ECO:0000256" key="9">
    <source>
        <dbReference type="ARBA" id="ARBA00022737"/>
    </source>
</evidence>
<dbReference type="GO" id="GO:1990904">
    <property type="term" value="C:ribonucleoprotein complex"/>
    <property type="evidence" value="ECO:0007669"/>
    <property type="project" value="UniProtKB-KW"/>
</dbReference>
<evidence type="ECO:0000256" key="3">
    <source>
        <dbReference type="ARBA" id="ARBA00005649"/>
    </source>
</evidence>
<keyword evidence="9" id="KW-0677">Repeat</keyword>
<dbReference type="Pfam" id="PF04158">
    <property type="entry name" value="Sof1"/>
    <property type="match status" value="1"/>
</dbReference>
<dbReference type="GO" id="GO:0017025">
    <property type="term" value="F:TBP-class protein binding"/>
    <property type="evidence" value="ECO:0007669"/>
    <property type="project" value="InterPro"/>
</dbReference>
<dbReference type="GO" id="GO:0070897">
    <property type="term" value="P:transcription preinitiation complex assembly"/>
    <property type="evidence" value="ECO:0007669"/>
    <property type="project" value="InterPro"/>
</dbReference>
<dbReference type="InterPro" id="IPR003392">
    <property type="entry name" value="PTHD_SSD"/>
</dbReference>
<organism evidence="27 28">
    <name type="scientific">Trichinella spiralis</name>
    <name type="common">Trichina worm</name>
    <dbReference type="NCBI Taxonomy" id="6334"/>
    <lineage>
        <taxon>Eukaryota</taxon>
        <taxon>Metazoa</taxon>
        <taxon>Ecdysozoa</taxon>
        <taxon>Nematoda</taxon>
        <taxon>Enoplea</taxon>
        <taxon>Dorylaimia</taxon>
        <taxon>Trichinellida</taxon>
        <taxon>Trichinellidae</taxon>
        <taxon>Trichinella</taxon>
    </lineage>
</organism>
<dbReference type="eggNOG" id="KOG1597">
    <property type="taxonomic scope" value="Eukaryota"/>
</dbReference>
<evidence type="ECO:0000256" key="5">
    <source>
        <dbReference type="ARBA" id="ARBA00013932"/>
    </source>
</evidence>
<keyword evidence="16" id="KW-0443">Lipid metabolism</keyword>
<feature type="transmembrane region" description="Helical" evidence="24">
    <location>
        <begin position="980"/>
        <end position="1003"/>
    </location>
</feature>
<keyword evidence="11" id="KW-0862">Zinc</keyword>